<accession>A0AAD8CCJ7</accession>
<name>A0AAD8CCJ7_BIOPF</name>
<sequence>MPTLEVKNKRGWSKNTLWYDAQNVVERYDAQNVVEWYDAHNVVERYDAQNVVERYDAQNAMTKKEIEIEKEFGIY</sequence>
<protein>
    <submittedName>
        <fullName evidence="1">Uncharacterized protein</fullName>
    </submittedName>
</protein>
<comment type="caution">
    <text evidence="1">The sequence shown here is derived from an EMBL/GenBank/DDBJ whole genome shotgun (WGS) entry which is preliminary data.</text>
</comment>
<dbReference type="AlphaFoldDB" id="A0AAD8CCJ7"/>
<dbReference type="EMBL" id="JASAOG010000001">
    <property type="protein sequence ID" value="KAK0070486.1"/>
    <property type="molecule type" value="Genomic_DNA"/>
</dbReference>
<proteinExistence type="predicted"/>
<gene>
    <name evidence="1" type="ORF">Bpfe_000469</name>
</gene>
<organism evidence="1 2">
    <name type="scientific">Biomphalaria pfeifferi</name>
    <name type="common">Bloodfluke planorb</name>
    <name type="synonym">Freshwater snail</name>
    <dbReference type="NCBI Taxonomy" id="112525"/>
    <lineage>
        <taxon>Eukaryota</taxon>
        <taxon>Metazoa</taxon>
        <taxon>Spiralia</taxon>
        <taxon>Lophotrochozoa</taxon>
        <taxon>Mollusca</taxon>
        <taxon>Gastropoda</taxon>
        <taxon>Heterobranchia</taxon>
        <taxon>Euthyneura</taxon>
        <taxon>Panpulmonata</taxon>
        <taxon>Hygrophila</taxon>
        <taxon>Lymnaeoidea</taxon>
        <taxon>Planorbidae</taxon>
        <taxon>Biomphalaria</taxon>
    </lineage>
</organism>
<reference evidence="1" key="2">
    <citation type="submission" date="2023-04" db="EMBL/GenBank/DDBJ databases">
        <authorList>
            <person name="Bu L."/>
            <person name="Lu L."/>
            <person name="Laidemitt M.R."/>
            <person name="Zhang S.M."/>
            <person name="Mutuku M."/>
            <person name="Mkoji G."/>
            <person name="Steinauer M."/>
            <person name="Loker E.S."/>
        </authorList>
    </citation>
    <scope>NUCLEOTIDE SEQUENCE</scope>
    <source>
        <strain evidence="1">KasaAsao</strain>
        <tissue evidence="1">Whole Snail</tissue>
    </source>
</reference>
<keyword evidence="2" id="KW-1185">Reference proteome</keyword>
<evidence type="ECO:0000313" key="2">
    <source>
        <dbReference type="Proteomes" id="UP001233172"/>
    </source>
</evidence>
<reference evidence="1" key="1">
    <citation type="journal article" date="2023" name="PLoS Negl. Trop. Dis.">
        <title>A genome sequence for Biomphalaria pfeifferi, the major vector snail for the human-infecting parasite Schistosoma mansoni.</title>
        <authorList>
            <person name="Bu L."/>
            <person name="Lu L."/>
            <person name="Laidemitt M.R."/>
            <person name="Zhang S.M."/>
            <person name="Mutuku M."/>
            <person name="Mkoji G."/>
            <person name="Steinauer M."/>
            <person name="Loker E.S."/>
        </authorList>
    </citation>
    <scope>NUCLEOTIDE SEQUENCE</scope>
    <source>
        <strain evidence="1">KasaAsao</strain>
    </source>
</reference>
<evidence type="ECO:0000313" key="1">
    <source>
        <dbReference type="EMBL" id="KAK0070486.1"/>
    </source>
</evidence>
<dbReference type="Proteomes" id="UP001233172">
    <property type="component" value="Unassembled WGS sequence"/>
</dbReference>